<gene>
    <name evidence="3" type="ORF">HMPREF0291_11681</name>
</gene>
<evidence type="ECO:0000256" key="1">
    <source>
        <dbReference type="SAM" id="SignalP"/>
    </source>
</evidence>
<keyword evidence="4" id="KW-1185">Reference proteome</keyword>
<dbReference type="PROSITE" id="PS51257">
    <property type="entry name" value="PROKAR_LIPOPROTEIN"/>
    <property type="match status" value="1"/>
</dbReference>
<dbReference type="RefSeq" id="WP_005290266.1">
    <property type="nucleotide sequence ID" value="NZ_CM000961.1"/>
</dbReference>
<dbReference type="eggNOG" id="COG1840">
    <property type="taxonomic scope" value="Bacteria"/>
</dbReference>
<feature type="signal peptide" evidence="1">
    <location>
        <begin position="1"/>
        <end position="21"/>
    </location>
</feature>
<dbReference type="Pfam" id="PF13531">
    <property type="entry name" value="SBP_bac_11"/>
    <property type="match status" value="1"/>
</dbReference>
<dbReference type="Gene3D" id="3.40.50.410">
    <property type="entry name" value="von Willebrand factor, type A domain"/>
    <property type="match status" value="1"/>
</dbReference>
<protein>
    <submittedName>
        <fullName evidence="3">ABC transporter, solute-binding protein</fullName>
    </submittedName>
</protein>
<evidence type="ECO:0000313" key="3">
    <source>
        <dbReference type="EMBL" id="EFK54024.1"/>
    </source>
</evidence>
<evidence type="ECO:0000259" key="2">
    <source>
        <dbReference type="SMART" id="SM00327"/>
    </source>
</evidence>
<dbReference type="AlphaFoldDB" id="D7WCZ3"/>
<dbReference type="eggNOG" id="COG2304">
    <property type="taxonomic scope" value="Bacteria"/>
</dbReference>
<dbReference type="OrthoDB" id="3170630at2"/>
<organism evidence="3 4">
    <name type="scientific">Corynebacterium genitalium ATCC 33030</name>
    <dbReference type="NCBI Taxonomy" id="585529"/>
    <lineage>
        <taxon>Bacteria</taxon>
        <taxon>Bacillati</taxon>
        <taxon>Actinomycetota</taxon>
        <taxon>Actinomycetes</taxon>
        <taxon>Mycobacteriales</taxon>
        <taxon>Corynebacteriaceae</taxon>
        <taxon>Corynebacterium</taxon>
    </lineage>
</organism>
<evidence type="ECO:0000313" key="4">
    <source>
        <dbReference type="Proteomes" id="UP000004208"/>
    </source>
</evidence>
<dbReference type="SUPFAM" id="SSF53850">
    <property type="entry name" value="Periplasmic binding protein-like II"/>
    <property type="match status" value="1"/>
</dbReference>
<accession>D7WCZ3</accession>
<dbReference type="EMBL" id="ACLJ02000003">
    <property type="protein sequence ID" value="EFK54024.1"/>
    <property type="molecule type" value="Genomic_DNA"/>
</dbReference>
<dbReference type="HOGENOM" id="CLU_029847_1_0_11"/>
<feature type="domain" description="VWFA" evidence="2">
    <location>
        <begin position="341"/>
        <end position="525"/>
    </location>
</feature>
<name>D7WCZ3_9CORY</name>
<proteinExistence type="predicted"/>
<dbReference type="InterPro" id="IPR036465">
    <property type="entry name" value="vWFA_dom_sf"/>
</dbReference>
<dbReference type="STRING" id="585529.HMPREF0291_11681"/>
<keyword evidence="1" id="KW-0732">Signal</keyword>
<sequence>MKKLLATLAALLAGTALVACSDDNGGGGGGFGGLGGGSKGPLTIVAATELQDLEPLVQQASEDLGFDITLQFPDGTLQNSQELKAGNFDGQVDATWFATNRYVNLIDAQGKLADETKIATSPVAFGVQRDKAQELGWDTKQPTWSDFADAAREGKFSFGMTDPSTSNSGFSALVSVATAMADTGSALTQEDIQKVGTRLTELFQAQSLVSGSSGWLKDAFLESPERADAIINYESTLHAMRNEGANIEVIVPADGVISADYPLSTLAQPKNENAAEQVRQLAEWLLEHEEQIADSYRRPVTNADLMPAEMSNQTVIELAFPASYGTVEALLDRYNNDYRQRGTATFVLDTSGSMEGERIASLQQIMTSLIDGSAATATGDVALRDGELVTFQSFSTAPHEPLLGEFLRDDRITKAKYQGYVNDLVADGQTAIYDTLFDALRSSDPNAGISSIVLLSDGEVTHGMDYYAFEKQYQGLSPEQRSIPVFVILYGEANASEMNNLAELTGGAVFDALNGDLDAAFKEIRGYQ</sequence>
<dbReference type="Gene3D" id="3.40.190.10">
    <property type="entry name" value="Periplasmic binding protein-like II"/>
    <property type="match status" value="2"/>
</dbReference>
<reference evidence="3" key="1">
    <citation type="submission" date="2010-06" db="EMBL/GenBank/DDBJ databases">
        <authorList>
            <person name="Muzny D."/>
            <person name="Qin X."/>
            <person name="Buhay C."/>
            <person name="Dugan-Rocha S."/>
            <person name="Ding Y."/>
            <person name="Chen G."/>
            <person name="Hawes A."/>
            <person name="Holder M."/>
            <person name="Jhangiani S."/>
            <person name="Johnson A."/>
            <person name="Khan Z."/>
            <person name="Li Z."/>
            <person name="Liu W."/>
            <person name="Liu X."/>
            <person name="Perez L."/>
            <person name="Shen H."/>
            <person name="Wang Q."/>
            <person name="Watt J."/>
            <person name="Xi L."/>
            <person name="Xin Y."/>
            <person name="Zhou J."/>
            <person name="Deng J."/>
            <person name="Jiang H."/>
            <person name="Liu Y."/>
            <person name="Qu J."/>
            <person name="Song X.-Z."/>
            <person name="Zhang L."/>
            <person name="Villasana D."/>
            <person name="Johnson A."/>
            <person name="Liu J."/>
            <person name="Liyanage D."/>
            <person name="Lorensuhewa L."/>
            <person name="Robinson T."/>
            <person name="Song A."/>
            <person name="Song B.-B."/>
            <person name="Dinh H."/>
            <person name="Thornton R."/>
            <person name="Coyle M."/>
            <person name="Francisco L."/>
            <person name="Jackson L."/>
            <person name="Javaid M."/>
            <person name="Korchina V."/>
            <person name="Kovar C."/>
            <person name="Mata R."/>
            <person name="Mathew T."/>
            <person name="Ngo R."/>
            <person name="Nguyen L."/>
            <person name="Nguyen N."/>
            <person name="Okwuonu G."/>
            <person name="Ongeri F."/>
            <person name="Pham C."/>
            <person name="Simmons D."/>
            <person name="Wilczek-Boney K."/>
            <person name="Hale W."/>
            <person name="Jakkamsetti A."/>
            <person name="Pham P."/>
            <person name="Ruth R."/>
            <person name="San Lucas F."/>
            <person name="Warren J."/>
            <person name="Zhang J."/>
            <person name="Zhao Z."/>
            <person name="Zhou C."/>
            <person name="Zhu D."/>
            <person name="Lee S."/>
            <person name="Bess C."/>
            <person name="Blankenburg K."/>
            <person name="Forbes L."/>
            <person name="Fu Q."/>
            <person name="Gubbala S."/>
            <person name="Hirani K."/>
            <person name="Jayaseelan J.C."/>
            <person name="Lara F."/>
            <person name="Munidasa M."/>
            <person name="Palculict T."/>
            <person name="Patil S."/>
            <person name="Pu L.-L."/>
            <person name="Saada N."/>
            <person name="Tang L."/>
            <person name="Weissenberger G."/>
            <person name="Zhu Y."/>
            <person name="Hemphill L."/>
            <person name="Shang Y."/>
            <person name="Youmans B."/>
            <person name="Ayvaz T."/>
            <person name="Ross M."/>
            <person name="Santibanez J."/>
            <person name="Aqrawi P."/>
            <person name="Gross S."/>
            <person name="Joshi V."/>
            <person name="Fowler G."/>
            <person name="Nazareth L."/>
            <person name="Reid J."/>
            <person name="Worley K."/>
            <person name="Petrosino J."/>
            <person name="Highlander S."/>
            <person name="Gibbs R."/>
        </authorList>
    </citation>
    <scope>NUCLEOTIDE SEQUENCE [LARGE SCALE GENOMIC DNA]</scope>
    <source>
        <strain evidence="3">ATCC 33030</strain>
    </source>
</reference>
<comment type="caution">
    <text evidence="3">The sequence shown here is derived from an EMBL/GenBank/DDBJ whole genome shotgun (WGS) entry which is preliminary data.</text>
</comment>
<dbReference type="InterPro" id="IPR002035">
    <property type="entry name" value="VWF_A"/>
</dbReference>
<dbReference type="SUPFAM" id="SSF53300">
    <property type="entry name" value="vWA-like"/>
    <property type="match status" value="1"/>
</dbReference>
<dbReference type="SMART" id="SM00327">
    <property type="entry name" value="VWA"/>
    <property type="match status" value="1"/>
</dbReference>
<feature type="chain" id="PRO_5003108145" evidence="1">
    <location>
        <begin position="22"/>
        <end position="528"/>
    </location>
</feature>
<dbReference type="Proteomes" id="UP000004208">
    <property type="component" value="Unassembled WGS sequence"/>
</dbReference>